<proteinExistence type="predicted"/>
<dbReference type="VEuPathDB" id="VectorBase:GPAI029669"/>
<dbReference type="Proteomes" id="UP000092445">
    <property type="component" value="Unassembled WGS sequence"/>
</dbReference>
<keyword evidence="2" id="KW-1185">Reference proteome</keyword>
<accession>A0A1A9ZZE9</accession>
<evidence type="ECO:0000313" key="2">
    <source>
        <dbReference type="Proteomes" id="UP000092445"/>
    </source>
</evidence>
<dbReference type="AlphaFoldDB" id="A0A1A9ZZE9"/>
<reference evidence="2" key="1">
    <citation type="submission" date="2014-03" db="EMBL/GenBank/DDBJ databases">
        <authorList>
            <person name="Aksoy S."/>
            <person name="Warren W."/>
            <person name="Wilson R.K."/>
        </authorList>
    </citation>
    <scope>NUCLEOTIDE SEQUENCE [LARGE SCALE GENOMIC DNA]</scope>
    <source>
        <strain evidence="2">IAEA</strain>
    </source>
</reference>
<name>A0A1A9ZZE9_GLOPL</name>
<reference evidence="1" key="2">
    <citation type="submission" date="2020-05" db="UniProtKB">
        <authorList>
            <consortium name="EnsemblMetazoa"/>
        </authorList>
    </citation>
    <scope>IDENTIFICATION</scope>
    <source>
        <strain evidence="1">IAEA</strain>
    </source>
</reference>
<organism evidence="1 2">
    <name type="scientific">Glossina pallidipes</name>
    <name type="common">Tsetse fly</name>
    <dbReference type="NCBI Taxonomy" id="7398"/>
    <lineage>
        <taxon>Eukaryota</taxon>
        <taxon>Metazoa</taxon>
        <taxon>Ecdysozoa</taxon>
        <taxon>Arthropoda</taxon>
        <taxon>Hexapoda</taxon>
        <taxon>Insecta</taxon>
        <taxon>Pterygota</taxon>
        <taxon>Neoptera</taxon>
        <taxon>Endopterygota</taxon>
        <taxon>Diptera</taxon>
        <taxon>Brachycera</taxon>
        <taxon>Muscomorpha</taxon>
        <taxon>Hippoboscoidea</taxon>
        <taxon>Glossinidae</taxon>
        <taxon>Glossina</taxon>
    </lineage>
</organism>
<protein>
    <submittedName>
        <fullName evidence="1">Uncharacterized protein</fullName>
    </submittedName>
</protein>
<evidence type="ECO:0000313" key="1">
    <source>
        <dbReference type="EnsemblMetazoa" id="GPAI029669-PA"/>
    </source>
</evidence>
<dbReference type="EnsemblMetazoa" id="GPAI029669-RA">
    <property type="protein sequence ID" value="GPAI029669-PA"/>
    <property type="gene ID" value="GPAI029669"/>
</dbReference>
<sequence>MLSRQEKNSCDNVLDEYCIPVITAIHTSSARPYHQNVILCDDFEARNSMAHTTQALVNALISQMSTLTISQKASISQKLAHMWQSPINQNRGGTLIQKLSPENFKKKCKCYTNPENYNYFIEAKKQFYNAVKTNLYSGMKFVRSPVTPRPFGSLLKDMIKFRTMELPGIMKIILPTLICSKII</sequence>